<feature type="region of interest" description="Disordered" evidence="1">
    <location>
        <begin position="389"/>
        <end position="437"/>
    </location>
</feature>
<organism evidence="2 3">
    <name type="scientific">Aspergillus leporis</name>
    <dbReference type="NCBI Taxonomy" id="41062"/>
    <lineage>
        <taxon>Eukaryota</taxon>
        <taxon>Fungi</taxon>
        <taxon>Dikarya</taxon>
        <taxon>Ascomycota</taxon>
        <taxon>Pezizomycotina</taxon>
        <taxon>Eurotiomycetes</taxon>
        <taxon>Eurotiomycetidae</taxon>
        <taxon>Eurotiales</taxon>
        <taxon>Aspergillaceae</taxon>
        <taxon>Aspergillus</taxon>
        <taxon>Aspergillus subgen. Circumdati</taxon>
    </lineage>
</organism>
<name>A0A5N5WY01_9EURO</name>
<gene>
    <name evidence="2" type="ORF">BDV29DRAFT_178064</name>
</gene>
<sequence>MGTRGLVIVRCRGRYFIYYNQFDSYPEGLGEAIVQEIPEEPEKYREWLESKRKIFSGLVQTFEEHCLPVSAPCAEKDFSLAERYRKSFLAVDDRLTRPPLQTLTPDWNRIFIEWTYIVDLDRELFGVDESVYFQLSRLPRRWAKYLGLDIHGRRVLLKDTPEDIIGNVARAPEVNNGSRATSDALGIEVVSPEVFFSHSSEILVPREALLLTTFSITHGQYRMLLDQSVLEWTPECFSFRELAFAILSIAAGEVTFESPRALDRNYGKEGYYLIPDTSLKEGQHSLLPLFLHECHLPGVEPGSAPKNTTYWFSNVFIYLASRIDLAHVEEAAVAGVVEAGLAQGLNEFRGIVFSITDVILMHVIKRSDGGVRIQRSDLMNLIYFDDKNSKQANGPRSRGSGSPRDVDPEPELYADPVSQGEDTKKSSSAGASDAGNGNCDVELMSEDKKLNNIADLAFTAMIRFFDTAAKLSLEGAKSHTLPNEILSTIMRFTDARTYKNLASVSACCRQTSDRVYRLNDEYAVVGIGTRNASSSRFIVEDLHSGEEIESKVNHPTMEHSWSLFGDEGDDDLQLNPVIGIADAARRIIMSSVTLTFSNVPPKDNPYMSEVHSPNPEAYYWGSGGDRPMPEKLFEIPKYQYPGFVENAWGRYIAHLIQQSTKSPSYRHYLPINGAQYECLLPPRYRELRMEHYCCNGLQAFIRHPQDDSPEEWERTLKHVVRRLGRFEHAPKYGYLVRGHPVIVAFGTRLKLFYYINRNEKAPVIPPNASPSSIQFAASCTDPEPKNRLLQLMPGNEPSDLNNKEDRADFESWIKTFCGSKDYRTEWDPITEGRQPLIEKAKKSDVKGEDKDKDNNDEVSENSN</sequence>
<dbReference type="Proteomes" id="UP000326565">
    <property type="component" value="Unassembled WGS sequence"/>
</dbReference>
<evidence type="ECO:0000256" key="1">
    <source>
        <dbReference type="SAM" id="MobiDB-lite"/>
    </source>
</evidence>
<proteinExistence type="predicted"/>
<evidence type="ECO:0008006" key="4">
    <source>
        <dbReference type="Google" id="ProtNLM"/>
    </source>
</evidence>
<dbReference type="OrthoDB" id="3938867at2759"/>
<feature type="compositionally biased region" description="Low complexity" evidence="1">
    <location>
        <begin position="426"/>
        <end position="437"/>
    </location>
</feature>
<protein>
    <recommendedName>
        <fullName evidence="4">F-box domain-containing protein</fullName>
    </recommendedName>
</protein>
<feature type="compositionally biased region" description="Basic and acidic residues" evidence="1">
    <location>
        <begin position="836"/>
        <end position="855"/>
    </location>
</feature>
<dbReference type="EMBL" id="ML732255">
    <property type="protein sequence ID" value="KAB8072104.1"/>
    <property type="molecule type" value="Genomic_DNA"/>
</dbReference>
<keyword evidence="3" id="KW-1185">Reference proteome</keyword>
<accession>A0A5N5WY01</accession>
<evidence type="ECO:0000313" key="3">
    <source>
        <dbReference type="Proteomes" id="UP000326565"/>
    </source>
</evidence>
<dbReference type="AlphaFoldDB" id="A0A5N5WY01"/>
<reference evidence="2 3" key="1">
    <citation type="submission" date="2019-04" db="EMBL/GenBank/DDBJ databases">
        <title>Friends and foes A comparative genomics study of 23 Aspergillus species from section Flavi.</title>
        <authorList>
            <consortium name="DOE Joint Genome Institute"/>
            <person name="Kjaerbolling I."/>
            <person name="Vesth T."/>
            <person name="Frisvad J.C."/>
            <person name="Nybo J.L."/>
            <person name="Theobald S."/>
            <person name="Kildgaard S."/>
            <person name="Isbrandt T."/>
            <person name="Kuo A."/>
            <person name="Sato A."/>
            <person name="Lyhne E.K."/>
            <person name="Kogle M.E."/>
            <person name="Wiebenga A."/>
            <person name="Kun R.S."/>
            <person name="Lubbers R.J."/>
            <person name="Makela M.R."/>
            <person name="Barry K."/>
            <person name="Chovatia M."/>
            <person name="Clum A."/>
            <person name="Daum C."/>
            <person name="Haridas S."/>
            <person name="He G."/>
            <person name="LaButti K."/>
            <person name="Lipzen A."/>
            <person name="Mondo S."/>
            <person name="Riley R."/>
            <person name="Salamov A."/>
            <person name="Simmons B.A."/>
            <person name="Magnuson J.K."/>
            <person name="Henrissat B."/>
            <person name="Mortensen U.H."/>
            <person name="Larsen T.O."/>
            <person name="Devries R.P."/>
            <person name="Grigoriev I.V."/>
            <person name="Machida M."/>
            <person name="Baker S.E."/>
            <person name="Andersen M.R."/>
        </authorList>
    </citation>
    <scope>NUCLEOTIDE SEQUENCE [LARGE SCALE GENOMIC DNA]</scope>
    <source>
        <strain evidence="2 3">CBS 151.66</strain>
    </source>
</reference>
<feature type="region of interest" description="Disordered" evidence="1">
    <location>
        <begin position="824"/>
        <end position="863"/>
    </location>
</feature>
<evidence type="ECO:0000313" key="2">
    <source>
        <dbReference type="EMBL" id="KAB8072104.1"/>
    </source>
</evidence>